<name>A0ABP7QZT0_9SPHI</name>
<dbReference type="Pfam" id="PF13287">
    <property type="entry name" value="Fn3_assoc"/>
    <property type="match status" value="1"/>
</dbReference>
<dbReference type="SUPFAM" id="SSF56988">
    <property type="entry name" value="Anthrax protective antigen"/>
    <property type="match status" value="1"/>
</dbReference>
<dbReference type="Pfam" id="PF07691">
    <property type="entry name" value="PA14"/>
    <property type="match status" value="1"/>
</dbReference>
<dbReference type="Gene3D" id="3.40.50.1820">
    <property type="entry name" value="alpha/beta hydrolase"/>
    <property type="match status" value="1"/>
</dbReference>
<evidence type="ECO:0000256" key="1">
    <source>
        <dbReference type="ARBA" id="ARBA00005622"/>
    </source>
</evidence>
<keyword evidence="2" id="KW-0378">Hydrolase</keyword>
<evidence type="ECO:0000259" key="3">
    <source>
        <dbReference type="PROSITE" id="PS51820"/>
    </source>
</evidence>
<dbReference type="PROSITE" id="PS51820">
    <property type="entry name" value="PA14"/>
    <property type="match status" value="1"/>
</dbReference>
<proteinExistence type="inferred from homology"/>
<comment type="caution">
    <text evidence="4">The sequence shown here is derived from an EMBL/GenBank/DDBJ whole genome shotgun (WGS) entry which is preliminary data.</text>
</comment>
<dbReference type="InterPro" id="IPR000801">
    <property type="entry name" value="Esterase-like"/>
</dbReference>
<sequence>MSFITTGSLNNSATAQGTDVNIREHGLPDSLHSSILNQERQFKVILPPGYKPGSAEKYDVMYVLDGSDWNTGTIAQVQHFVEDQGFMPPTIIVSIVEPDRNADLAPTHLDTWKNSGGADKFLGFLKNELIPYINKQYPSNGDNTLWGHSLSGMFVLYALVTEPTLFKSFIAIDPSVWWDNNYVLKMAAAKLSTLPFQNTTFFIAGRESDLNSMKIDTLETILKNNAPASLKWKLDVYSGETHGSVKFKGTYDGLKFIYEGYIKNMLFSPMNGIVIKDKPFKLSYYEDTTRIHYTVDGTVPTRNSPKIQQATTINGPAMVTYKALTNRSRYDRITTGLFTDEKMPKPLSNAKHWQHGGFNYAYYEGTWDKWPDLTKLKPAKTGITDNDFDPDKLPRKNHYALVIDGLLETKEEGYYIFGVGGDKGKLFIDNKLVITCDGDYKTSIVPLSKGFYPFRIEYLHQHEEYKLDWQQYLTPGIMESQNTILIPANLEYNKK</sequence>
<reference evidence="5" key="1">
    <citation type="journal article" date="2019" name="Int. J. Syst. Evol. Microbiol.">
        <title>The Global Catalogue of Microorganisms (GCM) 10K type strain sequencing project: providing services to taxonomists for standard genome sequencing and annotation.</title>
        <authorList>
            <consortium name="The Broad Institute Genomics Platform"/>
            <consortium name="The Broad Institute Genome Sequencing Center for Infectious Disease"/>
            <person name="Wu L."/>
            <person name="Ma J."/>
        </authorList>
    </citation>
    <scope>NUCLEOTIDE SEQUENCE [LARGE SCALE GENOMIC DNA]</scope>
    <source>
        <strain evidence="5">JCM 16601</strain>
    </source>
</reference>
<evidence type="ECO:0000256" key="2">
    <source>
        <dbReference type="ARBA" id="ARBA00022801"/>
    </source>
</evidence>
<dbReference type="Pfam" id="PF00756">
    <property type="entry name" value="Esterase"/>
    <property type="match status" value="1"/>
</dbReference>
<dbReference type="PANTHER" id="PTHR40841">
    <property type="entry name" value="SIDEROPHORE TRIACETYLFUSARININE C ESTERASE"/>
    <property type="match status" value="1"/>
</dbReference>
<comment type="similarity">
    <text evidence="1">Belongs to the esterase D family.</text>
</comment>
<evidence type="ECO:0000313" key="4">
    <source>
        <dbReference type="EMBL" id="GAA3990431.1"/>
    </source>
</evidence>
<dbReference type="InterPro" id="IPR029058">
    <property type="entry name" value="AB_hydrolase_fold"/>
</dbReference>
<dbReference type="InterPro" id="IPR026876">
    <property type="entry name" value="Fn3_assoc_repeat"/>
</dbReference>
<dbReference type="PANTHER" id="PTHR40841:SF2">
    <property type="entry name" value="SIDEROPHORE-DEGRADING ESTERASE (EUROFUNG)"/>
    <property type="match status" value="1"/>
</dbReference>
<dbReference type="InterPro" id="IPR052558">
    <property type="entry name" value="Siderophore_Hydrolase_D"/>
</dbReference>
<protein>
    <recommendedName>
        <fullName evidence="3">PA14 domain-containing protein</fullName>
    </recommendedName>
</protein>
<feature type="domain" description="PA14" evidence="3">
    <location>
        <begin position="353"/>
        <end position="491"/>
    </location>
</feature>
<keyword evidence="5" id="KW-1185">Reference proteome</keyword>
<dbReference type="Proteomes" id="UP001500742">
    <property type="component" value="Unassembled WGS sequence"/>
</dbReference>
<evidence type="ECO:0000313" key="5">
    <source>
        <dbReference type="Proteomes" id="UP001500742"/>
    </source>
</evidence>
<dbReference type="EMBL" id="BAAAZC010000031">
    <property type="protein sequence ID" value="GAA3990431.1"/>
    <property type="molecule type" value="Genomic_DNA"/>
</dbReference>
<gene>
    <name evidence="4" type="ORF">GCM10022210_50040</name>
</gene>
<dbReference type="SUPFAM" id="SSF53474">
    <property type="entry name" value="alpha/beta-Hydrolases"/>
    <property type="match status" value="1"/>
</dbReference>
<dbReference type="InterPro" id="IPR037524">
    <property type="entry name" value="PA14/GLEYA"/>
</dbReference>
<dbReference type="Gene3D" id="3.90.182.10">
    <property type="entry name" value="Toxin - Anthrax Protective Antigen,domain 1"/>
    <property type="match status" value="1"/>
</dbReference>
<organism evidence="4 5">
    <name type="scientific">Mucilaginibacter dorajii</name>
    <dbReference type="NCBI Taxonomy" id="692994"/>
    <lineage>
        <taxon>Bacteria</taxon>
        <taxon>Pseudomonadati</taxon>
        <taxon>Bacteroidota</taxon>
        <taxon>Sphingobacteriia</taxon>
        <taxon>Sphingobacteriales</taxon>
        <taxon>Sphingobacteriaceae</taxon>
        <taxon>Mucilaginibacter</taxon>
    </lineage>
</organism>
<accession>A0ABP7QZT0</accession>
<dbReference type="SMART" id="SM00758">
    <property type="entry name" value="PA14"/>
    <property type="match status" value="1"/>
</dbReference>
<dbReference type="InterPro" id="IPR011658">
    <property type="entry name" value="PA14_dom"/>
</dbReference>